<feature type="region of interest" description="Disordered" evidence="1">
    <location>
        <begin position="182"/>
        <end position="212"/>
    </location>
</feature>
<dbReference type="GeneID" id="63714312"/>
<dbReference type="InParanoid" id="A0A151GU44"/>
<feature type="compositionally biased region" description="Basic residues" evidence="1">
    <location>
        <begin position="315"/>
        <end position="333"/>
    </location>
</feature>
<evidence type="ECO:0000256" key="1">
    <source>
        <dbReference type="SAM" id="MobiDB-lite"/>
    </source>
</evidence>
<feature type="region of interest" description="Disordered" evidence="1">
    <location>
        <begin position="49"/>
        <end position="82"/>
    </location>
</feature>
<comment type="caution">
    <text evidence="2">The sequence shown here is derived from an EMBL/GenBank/DDBJ whole genome shotgun (WGS) entry which is preliminary data.</text>
</comment>
<feature type="region of interest" description="Disordered" evidence="1">
    <location>
        <begin position="1"/>
        <end position="32"/>
    </location>
</feature>
<dbReference type="RefSeq" id="XP_040659884.1">
    <property type="nucleotide sequence ID" value="XM_040799001.1"/>
</dbReference>
<protein>
    <submittedName>
        <fullName evidence="2">Uncharacterized protein</fullName>
    </submittedName>
</protein>
<evidence type="ECO:0000313" key="2">
    <source>
        <dbReference type="EMBL" id="KYK60532.1"/>
    </source>
</evidence>
<reference evidence="2 3" key="1">
    <citation type="journal article" date="2016" name="Sci. Rep.">
        <title>Insights into Adaptations to a Near-Obligate Nematode Endoparasitic Lifestyle from the Finished Genome of Drechmeria coniospora.</title>
        <authorList>
            <person name="Zhang L."/>
            <person name="Zhou Z."/>
            <person name="Guo Q."/>
            <person name="Fokkens L."/>
            <person name="Miskei M."/>
            <person name="Pocsi I."/>
            <person name="Zhang W."/>
            <person name="Chen M."/>
            <person name="Wang L."/>
            <person name="Sun Y."/>
            <person name="Donzelli B.G."/>
            <person name="Gibson D.M."/>
            <person name="Nelson D.R."/>
            <person name="Luo J.G."/>
            <person name="Rep M."/>
            <person name="Liu H."/>
            <person name="Yang S."/>
            <person name="Wang J."/>
            <person name="Krasnoff S.B."/>
            <person name="Xu Y."/>
            <person name="Molnar I."/>
            <person name="Lin M."/>
        </authorList>
    </citation>
    <scope>NUCLEOTIDE SEQUENCE [LARGE SCALE GENOMIC DNA]</scope>
    <source>
        <strain evidence="2 3">ARSEF 6962</strain>
    </source>
</reference>
<proteinExistence type="predicted"/>
<feature type="compositionally biased region" description="Low complexity" evidence="1">
    <location>
        <begin position="344"/>
        <end position="358"/>
    </location>
</feature>
<dbReference type="AlphaFoldDB" id="A0A151GU44"/>
<feature type="compositionally biased region" description="Polar residues" evidence="1">
    <location>
        <begin position="49"/>
        <end position="63"/>
    </location>
</feature>
<keyword evidence="3" id="KW-1185">Reference proteome</keyword>
<dbReference type="Proteomes" id="UP000076580">
    <property type="component" value="Chromosome 01"/>
</dbReference>
<dbReference type="EMBL" id="LAYC01000001">
    <property type="protein sequence ID" value="KYK60532.1"/>
    <property type="molecule type" value="Genomic_DNA"/>
</dbReference>
<evidence type="ECO:0000313" key="3">
    <source>
        <dbReference type="Proteomes" id="UP000076580"/>
    </source>
</evidence>
<dbReference type="STRING" id="98403.A0A151GU44"/>
<feature type="region of interest" description="Disordered" evidence="1">
    <location>
        <begin position="293"/>
        <end position="372"/>
    </location>
</feature>
<sequence length="496" mass="53706">MYSCRINDNSSRLPAVEEEAPPPPYLATDLHSASDGGPCTQITHTIVSSGLSQDSSPTTTGVSFYTPPDTPQSAVDPQPHSGATPNHDYDCWAYWPGPPVPPAAPPIESLAPACAVYDDAGGSSTSVGIPQQLGCAAQSATAQVGDAAALGRHDAFVDPIRCCAVAHTCSCHGLDGRGRGRHFDHMANRPRSGSVDSVSSTSSDSSVSSVGSFPDYDDIKDRQLPLVVARLQEWISRPKQQCSKREMKQFKLELGRAKHSPKGRHIGPSIDRELLKVQAKMLLTQWKRLRKARRNVERAEKKIRRASRKAERRERKSSRKEMKKARREVKRSRCCAPRRLSDTLPDLASPSLPVAPAAQARGSSSAPAGSLHAPHICRKGAGKNIRCYGCLDWDSDTFYPGCSLGESSGDSQCHDTFIALGTMHDIHDGRETTEATFRSNGESVAKHDSADETPHMINMTSFVVDGEMRSTEKALEALTENLVEMGVDDKGVCPGK</sequence>
<organism evidence="2 3">
    <name type="scientific">Drechmeria coniospora</name>
    <name type="common">Nematophagous fungus</name>
    <name type="synonym">Meria coniospora</name>
    <dbReference type="NCBI Taxonomy" id="98403"/>
    <lineage>
        <taxon>Eukaryota</taxon>
        <taxon>Fungi</taxon>
        <taxon>Dikarya</taxon>
        <taxon>Ascomycota</taxon>
        <taxon>Pezizomycotina</taxon>
        <taxon>Sordariomycetes</taxon>
        <taxon>Hypocreomycetidae</taxon>
        <taxon>Hypocreales</taxon>
        <taxon>Ophiocordycipitaceae</taxon>
        <taxon>Drechmeria</taxon>
    </lineage>
</organism>
<feature type="compositionally biased region" description="Polar residues" evidence="1">
    <location>
        <begin position="1"/>
        <end position="12"/>
    </location>
</feature>
<name>A0A151GU44_DRECN</name>
<accession>A0A151GU44</accession>
<gene>
    <name evidence="2" type="ORF">DCS_01669</name>
</gene>
<feature type="compositionally biased region" description="Low complexity" evidence="1">
    <location>
        <begin position="192"/>
        <end position="212"/>
    </location>
</feature>